<dbReference type="SUPFAM" id="SSF54373">
    <property type="entry name" value="FAD-linked reductases, C-terminal domain"/>
    <property type="match status" value="1"/>
</dbReference>
<dbReference type="CDD" id="cd00448">
    <property type="entry name" value="YjgF_YER057c_UK114_family"/>
    <property type="match status" value="1"/>
</dbReference>
<name>A0A7R7VWY7_ASPCH</name>
<reference evidence="8" key="1">
    <citation type="submission" date="2021-01" db="EMBL/GenBank/DDBJ databases">
        <authorList>
            <consortium name="Aspergillus chevalieri M1 genome sequencing consortium"/>
            <person name="Kazuki M."/>
            <person name="Futagami T."/>
        </authorList>
    </citation>
    <scope>NUCLEOTIDE SEQUENCE</scope>
    <source>
        <strain evidence="8">M1</strain>
    </source>
</reference>
<comment type="catalytic activity">
    <reaction evidence="4">
        <text>a secondary aliphatic amine + O2 + H2O = a primary amine + an aldehyde + H2O2</text>
        <dbReference type="Rhea" id="RHEA:26414"/>
        <dbReference type="ChEBI" id="CHEBI:15377"/>
        <dbReference type="ChEBI" id="CHEBI:15379"/>
        <dbReference type="ChEBI" id="CHEBI:16240"/>
        <dbReference type="ChEBI" id="CHEBI:17478"/>
        <dbReference type="ChEBI" id="CHEBI:58855"/>
        <dbReference type="ChEBI" id="CHEBI:65296"/>
        <dbReference type="EC" id="1.4.3.4"/>
    </reaction>
</comment>
<dbReference type="InterPro" id="IPR006175">
    <property type="entry name" value="YjgF/YER057c/UK114"/>
</dbReference>
<dbReference type="GO" id="GO:0097621">
    <property type="term" value="F:monoamine oxidase activity"/>
    <property type="evidence" value="ECO:0007669"/>
    <property type="project" value="UniProtKB-EC"/>
</dbReference>
<dbReference type="InterPro" id="IPR002937">
    <property type="entry name" value="Amino_oxidase"/>
</dbReference>
<dbReference type="PRINTS" id="PR00757">
    <property type="entry name" value="AMINEOXDASEF"/>
</dbReference>
<evidence type="ECO:0000256" key="5">
    <source>
        <dbReference type="PIRSR" id="PIRSR601613-1"/>
    </source>
</evidence>
<evidence type="ECO:0000313" key="8">
    <source>
        <dbReference type="EMBL" id="BCR92291.1"/>
    </source>
</evidence>
<comment type="cofactor">
    <cofactor evidence="1 6">
        <name>FAD</name>
        <dbReference type="ChEBI" id="CHEBI:57692"/>
    </cofactor>
</comment>
<dbReference type="InterPro" id="IPR050703">
    <property type="entry name" value="Flavin_MAO"/>
</dbReference>
<evidence type="ECO:0000256" key="2">
    <source>
        <dbReference type="ARBA" id="ARBA00005995"/>
    </source>
</evidence>
<dbReference type="EC" id="1.4.3.-" evidence="6"/>
<dbReference type="EMBL" id="AP024423">
    <property type="protein sequence ID" value="BCR92291.1"/>
    <property type="molecule type" value="Genomic_DNA"/>
</dbReference>
<dbReference type="GeneID" id="66986640"/>
<comment type="similarity">
    <text evidence="2 6">Belongs to the flavin monoamine oxidase family.</text>
</comment>
<dbReference type="Gene3D" id="3.50.50.60">
    <property type="entry name" value="FAD/NAD(P)-binding domain"/>
    <property type="match status" value="1"/>
</dbReference>
<proteinExistence type="inferred from homology"/>
<dbReference type="Pfam" id="PF01593">
    <property type="entry name" value="Amino_oxidase"/>
    <property type="match status" value="1"/>
</dbReference>
<feature type="binding site" evidence="5">
    <location>
        <begin position="169"/>
        <end position="170"/>
    </location>
    <ligand>
        <name>FAD</name>
        <dbReference type="ChEBI" id="CHEBI:57692"/>
    </ligand>
</feature>
<dbReference type="KEGG" id="ache:ACHE_80191S"/>
<dbReference type="PANTHER" id="PTHR43563:SF14">
    <property type="entry name" value="AMINE OXIDASE"/>
    <property type="match status" value="1"/>
</dbReference>
<evidence type="ECO:0000256" key="1">
    <source>
        <dbReference type="ARBA" id="ARBA00001974"/>
    </source>
</evidence>
<dbReference type="Proteomes" id="UP000637239">
    <property type="component" value="Chromosome 8"/>
</dbReference>
<gene>
    <name evidence="8" type="ORF">ACHE_80191S</name>
</gene>
<dbReference type="Gene3D" id="1.10.405.10">
    <property type="entry name" value="Guanine Nucleotide Dissociation Inhibitor, domain 1"/>
    <property type="match status" value="1"/>
</dbReference>
<dbReference type="SUPFAM" id="SSF55298">
    <property type="entry name" value="YjgF-like"/>
    <property type="match status" value="1"/>
</dbReference>
<dbReference type="Gene3D" id="3.90.660.10">
    <property type="match status" value="1"/>
</dbReference>
<dbReference type="InterPro" id="IPR036188">
    <property type="entry name" value="FAD/NAD-bd_sf"/>
</dbReference>
<organism evidence="8 9">
    <name type="scientific">Aspergillus chevalieri</name>
    <name type="common">Eurotium chevalieri</name>
    <dbReference type="NCBI Taxonomy" id="182096"/>
    <lineage>
        <taxon>Eukaryota</taxon>
        <taxon>Fungi</taxon>
        <taxon>Dikarya</taxon>
        <taxon>Ascomycota</taxon>
        <taxon>Pezizomycotina</taxon>
        <taxon>Eurotiomycetes</taxon>
        <taxon>Eurotiomycetidae</taxon>
        <taxon>Eurotiales</taxon>
        <taxon>Aspergillaceae</taxon>
        <taxon>Aspergillus</taxon>
        <taxon>Aspergillus subgen. Aspergillus</taxon>
    </lineage>
</organism>
<dbReference type="InterPro" id="IPR035959">
    <property type="entry name" value="RutC-like_sf"/>
</dbReference>
<dbReference type="Gene3D" id="3.30.1330.40">
    <property type="entry name" value="RutC-like"/>
    <property type="match status" value="1"/>
</dbReference>
<feature type="domain" description="Amine oxidase" evidence="7">
    <location>
        <begin position="149"/>
        <end position="606"/>
    </location>
</feature>
<evidence type="ECO:0000259" key="7">
    <source>
        <dbReference type="Pfam" id="PF01593"/>
    </source>
</evidence>
<feature type="binding site" evidence="5">
    <location>
        <position position="496"/>
    </location>
    <ligand>
        <name>substrate</name>
    </ligand>
</feature>
<keyword evidence="9" id="KW-1185">Reference proteome</keyword>
<dbReference type="RefSeq" id="XP_043140804.1">
    <property type="nucleotide sequence ID" value="XM_043283535.1"/>
</dbReference>
<dbReference type="PANTHER" id="PTHR43563">
    <property type="entry name" value="AMINE OXIDASE"/>
    <property type="match status" value="1"/>
</dbReference>
<keyword evidence="3 6" id="KW-0560">Oxidoreductase</keyword>
<dbReference type="SUPFAM" id="SSF51905">
    <property type="entry name" value="FAD/NAD(P)-binding domain"/>
    <property type="match status" value="1"/>
</dbReference>
<evidence type="ECO:0000313" key="9">
    <source>
        <dbReference type="Proteomes" id="UP000637239"/>
    </source>
</evidence>
<evidence type="ECO:0000256" key="4">
    <source>
        <dbReference type="ARBA" id="ARBA00048448"/>
    </source>
</evidence>
<dbReference type="AlphaFoldDB" id="A0A7R7VWY7"/>
<sequence length="615" mass="67169">MAPMVRAIESVSSSASASLTTETGLLHVSGRPRSPVSGQVPADYDSQVLLSLLNLHRALLAANGSIANIVRLTLYIVNCNFQRHQHTRHLQRFLRSHNPVISLIPVTQLAEPGWKFLVDAKASISHSFPRPLTTPEQKAWDVIILGAGLSGLTAADQLTQAGLSCLVLEARDRVGGRTWSTSLSNGKGIVDIGASWLNDTNQSKVSQLAKRFEVKFITQNTSGNCITQDKAGNNHVFAYGGLPVRSLPSALLLSDLLELTTAQFDIDIQKHLIEIRDLVETDCQQLDAANPQNPIHDAMTFLAYLHSRNASEVAIASASIWTRAMLGQEPQDISALYFLHHCKTGGGLLQMRSDRTGGGQYLRIRRGTQSISEALAASLPSGNILLSSPVTAIDQSNPNRVVVQTANRTFQASKVISTVSSPVLRTIQFTPALPARKQLLVDSYTYGYFTKAMLVFKNPFWVEKGFCGLAQSFRGPSSIIRDCSSPEDGGWVLTCFLCGDTGRAWSQQDEKTRTDSLLEQVGLLYSDKDRVLSEYITTVWHDWTAEQYSGFGCPCPSLPPGVLTAAGDALREPFWNVHFSGTETSVEWKGFMEGAVRSGERAATEVSKQLVRARV</sequence>
<keyword evidence="6" id="KW-0274">FAD</keyword>
<feature type="binding site" evidence="5">
    <location>
        <position position="390"/>
    </location>
    <ligand>
        <name>substrate</name>
    </ligand>
</feature>
<protein>
    <recommendedName>
        <fullName evidence="6">Amine oxidase</fullName>
        <ecNumber evidence="6">1.4.3.-</ecNumber>
    </recommendedName>
</protein>
<evidence type="ECO:0000256" key="3">
    <source>
        <dbReference type="ARBA" id="ARBA00023002"/>
    </source>
</evidence>
<evidence type="ECO:0000256" key="6">
    <source>
        <dbReference type="RuleBase" id="RU362067"/>
    </source>
</evidence>
<reference evidence="8" key="2">
    <citation type="submission" date="2021-02" db="EMBL/GenBank/DDBJ databases">
        <title>Aspergillus chevalieri M1 genome sequence.</title>
        <authorList>
            <person name="Kadooka C."/>
            <person name="Mori K."/>
            <person name="Futagami T."/>
        </authorList>
    </citation>
    <scope>NUCLEOTIDE SEQUENCE</scope>
    <source>
        <strain evidence="8">M1</strain>
    </source>
</reference>
<dbReference type="Pfam" id="PF01042">
    <property type="entry name" value="Ribonuc_L-PSP"/>
    <property type="match status" value="1"/>
</dbReference>
<accession>A0A7R7VWY7</accession>
<feature type="binding site" evidence="5">
    <location>
        <position position="583"/>
    </location>
    <ligand>
        <name>FAD</name>
        <dbReference type="ChEBI" id="CHEBI:57692"/>
    </ligand>
</feature>
<dbReference type="InterPro" id="IPR001613">
    <property type="entry name" value="Flavin_amine_oxidase"/>
</dbReference>
<keyword evidence="6" id="KW-0285">Flavoprotein</keyword>
<feature type="binding site" evidence="5">
    <location>
        <position position="150"/>
    </location>
    <ligand>
        <name>FAD</name>
        <dbReference type="ChEBI" id="CHEBI:57692"/>
    </ligand>
</feature>